<organism evidence="7 8">
    <name type="scientific">Hirsutella rhossiliensis</name>
    <dbReference type="NCBI Taxonomy" id="111463"/>
    <lineage>
        <taxon>Eukaryota</taxon>
        <taxon>Fungi</taxon>
        <taxon>Dikarya</taxon>
        <taxon>Ascomycota</taxon>
        <taxon>Pezizomycotina</taxon>
        <taxon>Sordariomycetes</taxon>
        <taxon>Hypocreomycetidae</taxon>
        <taxon>Hypocreales</taxon>
        <taxon>Ophiocordycipitaceae</taxon>
        <taxon>Hirsutella</taxon>
    </lineage>
</organism>
<evidence type="ECO:0000256" key="3">
    <source>
        <dbReference type="ARBA" id="ARBA00022576"/>
    </source>
</evidence>
<keyword evidence="4" id="KW-0808">Transferase</keyword>
<dbReference type="PIRSF" id="PIRSF006468">
    <property type="entry name" value="BCAT1"/>
    <property type="match status" value="1"/>
</dbReference>
<dbReference type="Gene3D" id="3.30.470.10">
    <property type="match status" value="1"/>
</dbReference>
<evidence type="ECO:0000256" key="5">
    <source>
        <dbReference type="ARBA" id="ARBA00022898"/>
    </source>
</evidence>
<dbReference type="InterPro" id="IPR001544">
    <property type="entry name" value="Aminotrans_IV"/>
</dbReference>
<dbReference type="InterPro" id="IPR005786">
    <property type="entry name" value="B_amino_transII"/>
</dbReference>
<dbReference type="InterPro" id="IPR036038">
    <property type="entry name" value="Aminotransferase-like"/>
</dbReference>
<dbReference type="Pfam" id="PF01063">
    <property type="entry name" value="Aminotran_4"/>
    <property type="match status" value="1"/>
</dbReference>
<dbReference type="GeneID" id="68353351"/>
<dbReference type="EMBL" id="JAIZPD010000004">
    <property type="protein sequence ID" value="KAH0963794.1"/>
    <property type="molecule type" value="Genomic_DNA"/>
</dbReference>
<proteinExistence type="inferred from homology"/>
<comment type="caution">
    <text evidence="7">The sequence shown here is derived from an EMBL/GenBank/DDBJ whole genome shotgun (WGS) entry which is preliminary data.</text>
</comment>
<dbReference type="GO" id="GO:0009081">
    <property type="term" value="P:branched-chain amino acid metabolic process"/>
    <property type="evidence" value="ECO:0007669"/>
    <property type="project" value="InterPro"/>
</dbReference>
<dbReference type="AlphaFoldDB" id="A0A9P8N0N9"/>
<feature type="modified residue" description="N6-(pyridoxal phosphate)lysine" evidence="6">
    <location>
        <position position="190"/>
    </location>
</feature>
<evidence type="ECO:0000256" key="2">
    <source>
        <dbReference type="ARBA" id="ARBA00009320"/>
    </source>
</evidence>
<name>A0A9P8N0N9_9HYPO</name>
<dbReference type="OrthoDB" id="409992at2759"/>
<protein>
    <submittedName>
        <fullName evidence="7">Amino-transferase class IV domain-containing protein</fullName>
    </submittedName>
</protein>
<reference evidence="7" key="1">
    <citation type="submission" date="2021-09" db="EMBL/GenBank/DDBJ databases">
        <title>A high-quality genome of the endoparasitic fungus Hirsutella rhossiliensis with a comparison of Hirsutella genomes reveals transposable elements contributing to genome size variation.</title>
        <authorList>
            <person name="Lin R."/>
            <person name="Jiao Y."/>
            <person name="Sun X."/>
            <person name="Ling J."/>
            <person name="Xie B."/>
            <person name="Cheng X."/>
        </authorList>
    </citation>
    <scope>NUCLEOTIDE SEQUENCE</scope>
    <source>
        <strain evidence="7">HR02</strain>
    </source>
</reference>
<dbReference type="RefSeq" id="XP_044721307.1">
    <property type="nucleotide sequence ID" value="XM_044862693.1"/>
</dbReference>
<dbReference type="InterPro" id="IPR043131">
    <property type="entry name" value="BCAT-like_N"/>
</dbReference>
<evidence type="ECO:0000256" key="1">
    <source>
        <dbReference type="ARBA" id="ARBA00001933"/>
    </source>
</evidence>
<evidence type="ECO:0000313" key="7">
    <source>
        <dbReference type="EMBL" id="KAH0963794.1"/>
    </source>
</evidence>
<evidence type="ECO:0000256" key="6">
    <source>
        <dbReference type="PIRSR" id="PIRSR006468-1"/>
    </source>
</evidence>
<dbReference type="SUPFAM" id="SSF56752">
    <property type="entry name" value="D-aminoacid aminotransferase-like PLP-dependent enzymes"/>
    <property type="match status" value="1"/>
</dbReference>
<comment type="cofactor">
    <cofactor evidence="1">
        <name>pyridoxal 5'-phosphate</name>
        <dbReference type="ChEBI" id="CHEBI:597326"/>
    </cofactor>
</comment>
<accession>A0A9P8N0N9</accession>
<dbReference type="PANTHER" id="PTHR42825">
    <property type="entry name" value="AMINO ACID AMINOTRANSFERASE"/>
    <property type="match status" value="1"/>
</dbReference>
<comment type="similarity">
    <text evidence="2">Belongs to the class-IV pyridoxal-phosphate-dependent aminotransferase family.</text>
</comment>
<evidence type="ECO:0000313" key="8">
    <source>
        <dbReference type="Proteomes" id="UP000824596"/>
    </source>
</evidence>
<sequence>MPPPAPLPDIDWASLDLTVADIVNGHVETTWSSHDNQWTAPVLVKDAYIRVHGLSPALNYGMQAYEGLKATRTADDTITVFRPTLHHRRLVQSAAAVSLPAVPEDIFLGSIALAVRANAEFVGPASSSAILYLRPVLFASGPQLALEPSTTCTLAVYVQPATTYHGVRPVPCLVLDVFDRAATRGTGHAKVGGNYAPVIRHSQEARAKGFYITLHLDSATQSEVEEFSTSGFVGVLKGGSEGDKGTLVVPDSAQIIDSVTSDSLLLLARGIGYKVERRAVKYAELGQFSEVLAVGTAASVLPIAAIVRESTGDKFDYCPAGEPGPTAVELAAAITAVIRGQVEDKHGWRYEITFPDGTNTA</sequence>
<dbReference type="InterPro" id="IPR043132">
    <property type="entry name" value="BCAT-like_C"/>
</dbReference>
<dbReference type="Gene3D" id="3.20.10.10">
    <property type="entry name" value="D-amino Acid Aminotransferase, subunit A, domain 2"/>
    <property type="match status" value="1"/>
</dbReference>
<evidence type="ECO:0000256" key="4">
    <source>
        <dbReference type="ARBA" id="ARBA00022679"/>
    </source>
</evidence>
<dbReference type="PANTHER" id="PTHR42825:SF2">
    <property type="entry name" value="BRANCHED-CHAIN-AMINO-ACID AMINOTRANSFERASE 3, CHLOROPLASTIC-RELATED"/>
    <property type="match status" value="1"/>
</dbReference>
<keyword evidence="5" id="KW-0663">Pyridoxal phosphate</keyword>
<keyword evidence="8" id="KW-1185">Reference proteome</keyword>
<keyword evidence="3" id="KW-0032">Aminotransferase</keyword>
<dbReference type="GO" id="GO:0004084">
    <property type="term" value="F:branched-chain-amino-acid transaminase activity"/>
    <property type="evidence" value="ECO:0007669"/>
    <property type="project" value="InterPro"/>
</dbReference>
<gene>
    <name evidence="7" type="ORF">HRG_04222</name>
</gene>
<dbReference type="Proteomes" id="UP000824596">
    <property type="component" value="Unassembled WGS sequence"/>
</dbReference>